<gene>
    <name evidence="1" type="ORF">IHE45_01G031500</name>
</gene>
<sequence>MGHEINTTNITVSKVLPICDITTTKTTVSSCKETNKIRQSERGRGVSRMKELIRWAAAMKAQRNGIKGWKVLYLKSKLAMKGSQEHDSCSNSSSSKLSFKWDVGSCSTSSSAFSPCHHFIHNNNNNNNNNNLESDCIASQRFKEEKFTSGQWITTDSDFVVLEL</sequence>
<dbReference type="EMBL" id="CM037011">
    <property type="protein sequence ID" value="KAH7691927.1"/>
    <property type="molecule type" value="Genomic_DNA"/>
</dbReference>
<accession>A0ACB7WTV1</accession>
<protein>
    <submittedName>
        <fullName evidence="1">Uncharacterized protein</fullName>
    </submittedName>
</protein>
<keyword evidence="2" id="KW-1185">Reference proteome</keyword>
<evidence type="ECO:0000313" key="1">
    <source>
        <dbReference type="EMBL" id="KAH7691927.1"/>
    </source>
</evidence>
<reference evidence="2" key="1">
    <citation type="journal article" date="2022" name="Nat. Commun.">
        <title>Chromosome evolution and the genetic basis of agronomically important traits in greater yam.</title>
        <authorList>
            <person name="Bredeson J.V."/>
            <person name="Lyons J.B."/>
            <person name="Oniyinde I.O."/>
            <person name="Okereke N.R."/>
            <person name="Kolade O."/>
            <person name="Nnabue I."/>
            <person name="Nwadili C.O."/>
            <person name="Hribova E."/>
            <person name="Parker M."/>
            <person name="Nwogha J."/>
            <person name="Shu S."/>
            <person name="Carlson J."/>
            <person name="Kariba R."/>
            <person name="Muthemba S."/>
            <person name="Knop K."/>
            <person name="Barton G.J."/>
            <person name="Sherwood A.V."/>
            <person name="Lopez-Montes A."/>
            <person name="Asiedu R."/>
            <person name="Jamnadass R."/>
            <person name="Muchugi A."/>
            <person name="Goodstein D."/>
            <person name="Egesi C.N."/>
            <person name="Featherston J."/>
            <person name="Asfaw A."/>
            <person name="Simpson G.G."/>
            <person name="Dolezel J."/>
            <person name="Hendre P.S."/>
            <person name="Van Deynze A."/>
            <person name="Kumar P.L."/>
            <person name="Obidiegwu J.E."/>
            <person name="Bhattacharjee R."/>
            <person name="Rokhsar D.S."/>
        </authorList>
    </citation>
    <scope>NUCLEOTIDE SEQUENCE [LARGE SCALE GENOMIC DNA]</scope>
    <source>
        <strain evidence="2">cv. TDa95/00328</strain>
    </source>
</reference>
<name>A0ACB7WTV1_DIOAL</name>
<organism evidence="1 2">
    <name type="scientific">Dioscorea alata</name>
    <name type="common">Purple yam</name>
    <dbReference type="NCBI Taxonomy" id="55571"/>
    <lineage>
        <taxon>Eukaryota</taxon>
        <taxon>Viridiplantae</taxon>
        <taxon>Streptophyta</taxon>
        <taxon>Embryophyta</taxon>
        <taxon>Tracheophyta</taxon>
        <taxon>Spermatophyta</taxon>
        <taxon>Magnoliopsida</taxon>
        <taxon>Liliopsida</taxon>
        <taxon>Dioscoreales</taxon>
        <taxon>Dioscoreaceae</taxon>
        <taxon>Dioscorea</taxon>
    </lineage>
</organism>
<dbReference type="Proteomes" id="UP000827976">
    <property type="component" value="Chromosome 1"/>
</dbReference>
<proteinExistence type="predicted"/>
<evidence type="ECO:0000313" key="2">
    <source>
        <dbReference type="Proteomes" id="UP000827976"/>
    </source>
</evidence>
<comment type="caution">
    <text evidence="1">The sequence shown here is derived from an EMBL/GenBank/DDBJ whole genome shotgun (WGS) entry which is preliminary data.</text>
</comment>